<dbReference type="Proteomes" id="UP000054166">
    <property type="component" value="Unassembled WGS sequence"/>
</dbReference>
<feature type="region of interest" description="Disordered" evidence="1">
    <location>
        <begin position="1"/>
        <end position="33"/>
    </location>
</feature>
<dbReference type="HOGENOM" id="CLU_2794820_0_0_1"/>
<accession>A0A0C3FZR0</accession>
<sequence length="68" mass="7645">MPTVQRRSSHGPNANNSDASSSTKRKCGTKEPSLDGHIFQTIFLAKHDSSRLWSKDDIHPDKVVLEKR</sequence>
<dbReference type="AlphaFoldDB" id="A0A0C3FZR0"/>
<name>A0A0C3FZR0_PILCF</name>
<evidence type="ECO:0000256" key="1">
    <source>
        <dbReference type="SAM" id="MobiDB-lite"/>
    </source>
</evidence>
<dbReference type="EMBL" id="KN832990">
    <property type="protein sequence ID" value="KIM83711.1"/>
    <property type="molecule type" value="Genomic_DNA"/>
</dbReference>
<reference evidence="3" key="2">
    <citation type="submission" date="2015-01" db="EMBL/GenBank/DDBJ databases">
        <title>Evolutionary Origins and Diversification of the Mycorrhizal Mutualists.</title>
        <authorList>
            <consortium name="DOE Joint Genome Institute"/>
            <consortium name="Mycorrhizal Genomics Consortium"/>
            <person name="Kohler A."/>
            <person name="Kuo A."/>
            <person name="Nagy L.G."/>
            <person name="Floudas D."/>
            <person name="Copeland A."/>
            <person name="Barry K.W."/>
            <person name="Cichocki N."/>
            <person name="Veneault-Fourrey C."/>
            <person name="LaButti K."/>
            <person name="Lindquist E.A."/>
            <person name="Lipzen A."/>
            <person name="Lundell T."/>
            <person name="Morin E."/>
            <person name="Murat C."/>
            <person name="Riley R."/>
            <person name="Ohm R."/>
            <person name="Sun H."/>
            <person name="Tunlid A."/>
            <person name="Henrissat B."/>
            <person name="Grigoriev I.V."/>
            <person name="Hibbett D.S."/>
            <person name="Martin F."/>
        </authorList>
    </citation>
    <scope>NUCLEOTIDE SEQUENCE [LARGE SCALE GENOMIC DNA]</scope>
    <source>
        <strain evidence="3">F 1598</strain>
    </source>
</reference>
<organism evidence="2 3">
    <name type="scientific">Piloderma croceum (strain F 1598)</name>
    <dbReference type="NCBI Taxonomy" id="765440"/>
    <lineage>
        <taxon>Eukaryota</taxon>
        <taxon>Fungi</taxon>
        <taxon>Dikarya</taxon>
        <taxon>Basidiomycota</taxon>
        <taxon>Agaricomycotina</taxon>
        <taxon>Agaricomycetes</taxon>
        <taxon>Agaricomycetidae</taxon>
        <taxon>Atheliales</taxon>
        <taxon>Atheliaceae</taxon>
        <taxon>Piloderma</taxon>
    </lineage>
</organism>
<gene>
    <name evidence="2" type="ORF">PILCRDRAFT_819360</name>
</gene>
<dbReference type="OrthoDB" id="2019015at2759"/>
<evidence type="ECO:0000313" key="2">
    <source>
        <dbReference type="EMBL" id="KIM83711.1"/>
    </source>
</evidence>
<proteinExistence type="predicted"/>
<evidence type="ECO:0000313" key="3">
    <source>
        <dbReference type="Proteomes" id="UP000054166"/>
    </source>
</evidence>
<reference evidence="2 3" key="1">
    <citation type="submission" date="2014-04" db="EMBL/GenBank/DDBJ databases">
        <authorList>
            <consortium name="DOE Joint Genome Institute"/>
            <person name="Kuo A."/>
            <person name="Tarkka M."/>
            <person name="Buscot F."/>
            <person name="Kohler A."/>
            <person name="Nagy L.G."/>
            <person name="Floudas D."/>
            <person name="Copeland A."/>
            <person name="Barry K.W."/>
            <person name="Cichocki N."/>
            <person name="Veneault-Fourrey C."/>
            <person name="LaButti K."/>
            <person name="Lindquist E.A."/>
            <person name="Lipzen A."/>
            <person name="Lundell T."/>
            <person name="Morin E."/>
            <person name="Murat C."/>
            <person name="Sun H."/>
            <person name="Tunlid A."/>
            <person name="Henrissat B."/>
            <person name="Grigoriev I.V."/>
            <person name="Hibbett D.S."/>
            <person name="Martin F."/>
            <person name="Nordberg H.P."/>
            <person name="Cantor M.N."/>
            <person name="Hua S.X."/>
        </authorList>
    </citation>
    <scope>NUCLEOTIDE SEQUENCE [LARGE SCALE GENOMIC DNA]</scope>
    <source>
        <strain evidence="2 3">F 1598</strain>
    </source>
</reference>
<protein>
    <submittedName>
        <fullName evidence="2">Uncharacterized protein</fullName>
    </submittedName>
</protein>
<dbReference type="InParanoid" id="A0A0C3FZR0"/>
<feature type="compositionally biased region" description="Polar residues" evidence="1">
    <location>
        <begin position="10"/>
        <end position="22"/>
    </location>
</feature>
<keyword evidence="3" id="KW-1185">Reference proteome</keyword>